<evidence type="ECO:0000256" key="5">
    <source>
        <dbReference type="ARBA" id="ARBA00004258"/>
    </source>
</evidence>
<dbReference type="GO" id="GO:0031969">
    <property type="term" value="C:chloroplast membrane"/>
    <property type="evidence" value="ECO:0007669"/>
    <property type="project" value="UniProtKB-SubCell"/>
</dbReference>
<dbReference type="Gene3D" id="3.50.50.60">
    <property type="entry name" value="FAD/NAD(P)-binding domain"/>
    <property type="match status" value="1"/>
</dbReference>
<protein>
    <recommendedName>
        <fullName evidence="8">prolycopene isomerase</fullName>
        <ecNumber evidence="8">5.2.1.13</ecNumber>
    </recommendedName>
</protein>
<dbReference type="GO" id="GO:0016117">
    <property type="term" value="P:carotenoid biosynthetic process"/>
    <property type="evidence" value="ECO:0007669"/>
    <property type="project" value="UniProtKB-KW"/>
</dbReference>
<evidence type="ECO:0000256" key="3">
    <source>
        <dbReference type="ARBA" id="ARBA00001937"/>
    </source>
</evidence>
<dbReference type="OrthoDB" id="7777654at2759"/>
<keyword evidence="14" id="KW-0521">NADP</keyword>
<evidence type="ECO:0000256" key="12">
    <source>
        <dbReference type="ARBA" id="ARBA00022746"/>
    </source>
</evidence>
<comment type="cofactor">
    <cofactor evidence="4">
        <name>FAD</name>
        <dbReference type="ChEBI" id="CHEBI:57692"/>
    </cofactor>
</comment>
<comment type="pathway">
    <text evidence="6">Carotenoid biosynthesis; lycopene biosynthesis.</text>
</comment>
<evidence type="ECO:0000256" key="2">
    <source>
        <dbReference type="ARBA" id="ARBA00001911"/>
    </source>
</evidence>
<comment type="cofactor">
    <cofactor evidence="2">
        <name>NAD(+)</name>
        <dbReference type="ChEBI" id="CHEBI:57540"/>
    </cofactor>
</comment>
<keyword evidence="15" id="KW-0809">Transit peptide</keyword>
<comment type="cofactor">
    <cofactor evidence="3">
        <name>NADP(+)</name>
        <dbReference type="ChEBI" id="CHEBI:58349"/>
    </cofactor>
</comment>
<comment type="caution">
    <text evidence="20">The sequence shown here is derived from an EMBL/GenBank/DDBJ whole genome shotgun (WGS) entry which is preliminary data.</text>
</comment>
<evidence type="ECO:0000256" key="4">
    <source>
        <dbReference type="ARBA" id="ARBA00001974"/>
    </source>
</evidence>
<dbReference type="EMBL" id="JRKL02004666">
    <property type="protein sequence ID" value="KAF3952049.1"/>
    <property type="molecule type" value="Genomic_DNA"/>
</dbReference>
<evidence type="ECO:0000256" key="15">
    <source>
        <dbReference type="ARBA" id="ARBA00022946"/>
    </source>
</evidence>
<evidence type="ECO:0000256" key="17">
    <source>
        <dbReference type="ARBA" id="ARBA00023136"/>
    </source>
</evidence>
<dbReference type="UniPathway" id="UPA00803"/>
<dbReference type="Proteomes" id="UP000737018">
    <property type="component" value="Unassembled WGS sequence"/>
</dbReference>
<name>A0A8J4VJR0_9ROSI</name>
<organism evidence="20 21">
    <name type="scientific">Castanea mollissima</name>
    <name type="common">Chinese chestnut</name>
    <dbReference type="NCBI Taxonomy" id="60419"/>
    <lineage>
        <taxon>Eukaryota</taxon>
        <taxon>Viridiplantae</taxon>
        <taxon>Streptophyta</taxon>
        <taxon>Embryophyta</taxon>
        <taxon>Tracheophyta</taxon>
        <taxon>Spermatophyta</taxon>
        <taxon>Magnoliopsida</taxon>
        <taxon>eudicotyledons</taxon>
        <taxon>Gunneridae</taxon>
        <taxon>Pentapetalae</taxon>
        <taxon>rosids</taxon>
        <taxon>fabids</taxon>
        <taxon>Fagales</taxon>
        <taxon>Fagaceae</taxon>
        <taxon>Castanea</taxon>
    </lineage>
</organism>
<keyword evidence="9" id="KW-0150">Chloroplast</keyword>
<comment type="subcellular location">
    <subcellularLocation>
        <location evidence="5">Plastid</location>
        <location evidence="5">Chloroplast membrane</location>
        <topology evidence="5">Peripheral membrane protein</topology>
    </subcellularLocation>
</comment>
<keyword evidence="13" id="KW-0274">FAD</keyword>
<keyword evidence="16" id="KW-0520">NAD</keyword>
<dbReference type="InterPro" id="IPR014101">
    <property type="entry name" value="CrtISO"/>
</dbReference>
<dbReference type="InterPro" id="IPR045892">
    <property type="entry name" value="CrtISO-like"/>
</dbReference>
<evidence type="ECO:0000256" key="6">
    <source>
        <dbReference type="ARBA" id="ARBA00004900"/>
    </source>
</evidence>
<evidence type="ECO:0000256" key="11">
    <source>
        <dbReference type="ARBA" id="ARBA00022640"/>
    </source>
</evidence>
<dbReference type="AlphaFoldDB" id="A0A8J4VJR0"/>
<evidence type="ECO:0000256" key="8">
    <source>
        <dbReference type="ARBA" id="ARBA00012419"/>
    </source>
</evidence>
<keyword evidence="21" id="KW-1185">Reference proteome</keyword>
<evidence type="ECO:0000256" key="13">
    <source>
        <dbReference type="ARBA" id="ARBA00022827"/>
    </source>
</evidence>
<dbReference type="SUPFAM" id="SSF51905">
    <property type="entry name" value="FAD/NAD(P)-binding domain"/>
    <property type="match status" value="1"/>
</dbReference>
<keyword evidence="12" id="KW-0125">Carotenoid biosynthesis</keyword>
<evidence type="ECO:0000256" key="16">
    <source>
        <dbReference type="ARBA" id="ARBA00023027"/>
    </source>
</evidence>
<keyword evidence="10" id="KW-0285">Flavoprotein</keyword>
<evidence type="ECO:0000256" key="10">
    <source>
        <dbReference type="ARBA" id="ARBA00022630"/>
    </source>
</evidence>
<dbReference type="Pfam" id="PF01593">
    <property type="entry name" value="Amino_oxidase"/>
    <property type="match status" value="1"/>
</dbReference>
<evidence type="ECO:0000256" key="18">
    <source>
        <dbReference type="ARBA" id="ARBA00023235"/>
    </source>
</evidence>
<gene>
    <name evidence="20" type="ORF">CMV_022363</name>
</gene>
<keyword evidence="18" id="KW-0413">Isomerase</keyword>
<evidence type="ECO:0000313" key="20">
    <source>
        <dbReference type="EMBL" id="KAF3952049.1"/>
    </source>
</evidence>
<dbReference type="EC" id="5.2.1.13" evidence="8"/>
<keyword evidence="17" id="KW-0472">Membrane</keyword>
<evidence type="ECO:0000259" key="19">
    <source>
        <dbReference type="Pfam" id="PF01593"/>
    </source>
</evidence>
<proteinExistence type="inferred from homology"/>
<comment type="catalytic activity">
    <reaction evidence="1">
        <text>7,7',9,9'-tetra-cis-lycopene = all-trans-lycopene</text>
        <dbReference type="Rhea" id="RHEA:30971"/>
        <dbReference type="ChEBI" id="CHEBI:15948"/>
        <dbReference type="ChEBI" id="CHEBI:62466"/>
        <dbReference type="EC" id="5.2.1.13"/>
    </reaction>
</comment>
<comment type="similarity">
    <text evidence="7">Belongs to the carotenoid/retinoid oxidoreductase family. CrtISO subfamily.</text>
</comment>
<dbReference type="PANTHER" id="PTHR46313">
    <property type="match status" value="1"/>
</dbReference>
<evidence type="ECO:0000256" key="14">
    <source>
        <dbReference type="ARBA" id="ARBA00022857"/>
    </source>
</evidence>
<dbReference type="GO" id="GO:0016491">
    <property type="term" value="F:oxidoreductase activity"/>
    <property type="evidence" value="ECO:0007669"/>
    <property type="project" value="InterPro"/>
</dbReference>
<dbReference type="InterPro" id="IPR002937">
    <property type="entry name" value="Amino_oxidase"/>
</dbReference>
<dbReference type="NCBIfam" id="TIGR02730">
    <property type="entry name" value="carot_isom"/>
    <property type="match status" value="1"/>
</dbReference>
<feature type="domain" description="Amine oxidase" evidence="19">
    <location>
        <begin position="191"/>
        <end position="671"/>
    </location>
</feature>
<dbReference type="PANTHER" id="PTHR46313:SF3">
    <property type="entry name" value="PROLYCOPENE ISOMERASE, CHLOROPLASTIC"/>
    <property type="match status" value="1"/>
</dbReference>
<dbReference type="GO" id="GO:0046608">
    <property type="term" value="F:carotenoid isomerase activity"/>
    <property type="evidence" value="ECO:0007669"/>
    <property type="project" value="InterPro"/>
</dbReference>
<sequence length="699" mass="77818">MFVSHTLSMPGFGHKSQFFNHQNTTRLGTIRPTNQNHKFQFFFTQNYVGLSGHKLCDLNSQFFDECYAKKSNRIRPRSQKHKLLSFRHAKTLVVNDYQPNSMELCFHRIARLGTSRPRNLESKFLSGGPLRISNSKSYKLGSREIGFAEANMRNEKFIVRSKSVLSVEKAAEREGIGREASYDAIVIGSGIGGLVAATQLAVKGAKVLVLEKYVIPGGSSGYYERDGYTFDVGSSVMFGFSDKGNLNLITQALAAVGCEMEVIPDPTTVHFHLPNSLSVQVHRDYSEFVAELTNKFPHEKEGILKFYGECWKIFNALNSLELKSLEEPIYLFGQFFQKPFECLTLAYYLPQNAGDIARKFIKDPQLLSFIDAECFIVSTVNALQTPMINASMVLCDRHFGGINYPVGGVGGISKSLAQGLVDQGSEILYKANVTSIIIDQDKAVGVRLSDGREYFAKTIISNATRWDTFGNLLKGEHLPKEEENFQKVYVKAPSFLSIHMGVKAEVLPPDTDCHHFVLENDWTRLEEPYGSIFLSIPTVLDSSLAPEGRHILHIFTTSSIEDWEGLPPKDYEAKKELVADEIIRRLETKLFPGLRSSIVFMEVGTPKTHRRFLARDKGTYGPMPRGTPKGLLGMPFNTTAIDGLYCVGDSCFPGQGVIAVAFSGVMCAHRVAADIGLEKKSPVLDAALLRLLGWLRTLA</sequence>
<evidence type="ECO:0000313" key="21">
    <source>
        <dbReference type="Proteomes" id="UP000737018"/>
    </source>
</evidence>
<reference evidence="20" key="1">
    <citation type="submission" date="2020-03" db="EMBL/GenBank/DDBJ databases">
        <title>Castanea mollissima Vanexum genome sequencing.</title>
        <authorList>
            <person name="Staton M."/>
        </authorList>
    </citation>
    <scope>NUCLEOTIDE SEQUENCE</scope>
    <source>
        <tissue evidence="20">Leaf</tissue>
    </source>
</reference>
<evidence type="ECO:0000256" key="1">
    <source>
        <dbReference type="ARBA" id="ARBA00000004"/>
    </source>
</evidence>
<dbReference type="InterPro" id="IPR036188">
    <property type="entry name" value="FAD/NAD-bd_sf"/>
</dbReference>
<evidence type="ECO:0000256" key="9">
    <source>
        <dbReference type="ARBA" id="ARBA00022528"/>
    </source>
</evidence>
<accession>A0A8J4VJR0</accession>
<dbReference type="Gene3D" id="3.90.660.50">
    <property type="match status" value="1"/>
</dbReference>
<keyword evidence="11" id="KW-0934">Plastid</keyword>
<evidence type="ECO:0000256" key="7">
    <source>
        <dbReference type="ARBA" id="ARBA00005855"/>
    </source>
</evidence>